<evidence type="ECO:0000313" key="10">
    <source>
        <dbReference type="Proteomes" id="UP000321820"/>
    </source>
</evidence>
<dbReference type="SUPFAM" id="SSF81442">
    <property type="entry name" value="Cytochrome c oxidase subunit I-like"/>
    <property type="match status" value="1"/>
</dbReference>
<dbReference type="InterPro" id="IPR023616">
    <property type="entry name" value="Cyt_c_oxase-like_su1_dom"/>
</dbReference>
<dbReference type="InterPro" id="IPR023615">
    <property type="entry name" value="Cyt_c_Oxase_su1_BS"/>
</dbReference>
<feature type="domain" description="Cytochrome oxidase subunit I profile" evidence="8">
    <location>
        <begin position="31"/>
        <end position="533"/>
    </location>
</feature>
<dbReference type="Gene3D" id="1.20.210.10">
    <property type="entry name" value="Cytochrome c oxidase-like, subunit I domain"/>
    <property type="match status" value="1"/>
</dbReference>
<dbReference type="GO" id="GO:0009060">
    <property type="term" value="P:aerobic respiration"/>
    <property type="evidence" value="ECO:0007669"/>
    <property type="project" value="InterPro"/>
</dbReference>
<keyword evidence="6" id="KW-0349">Heme</keyword>
<dbReference type="PANTHER" id="PTHR10422:SF18">
    <property type="entry name" value="CYTOCHROME C OXIDASE SUBUNIT 1"/>
    <property type="match status" value="1"/>
</dbReference>
<dbReference type="OrthoDB" id="9759913at2"/>
<feature type="transmembrane region" description="Helical" evidence="7">
    <location>
        <begin position="430"/>
        <end position="451"/>
    </location>
</feature>
<dbReference type="Pfam" id="PF00115">
    <property type="entry name" value="COX1"/>
    <property type="match status" value="1"/>
</dbReference>
<dbReference type="GO" id="GO:0020037">
    <property type="term" value="F:heme binding"/>
    <property type="evidence" value="ECO:0007669"/>
    <property type="project" value="InterPro"/>
</dbReference>
<evidence type="ECO:0000256" key="2">
    <source>
        <dbReference type="ARBA" id="ARBA00022660"/>
    </source>
</evidence>
<comment type="subcellular location">
    <subcellularLocation>
        <location evidence="1">Membrane</location>
        <topology evidence="1">Multi-pass membrane protein</topology>
    </subcellularLocation>
</comment>
<dbReference type="GO" id="GO:0022904">
    <property type="term" value="P:respiratory electron transport chain"/>
    <property type="evidence" value="ECO:0007669"/>
    <property type="project" value="TreeGrafter"/>
</dbReference>
<dbReference type="GO" id="GO:0016020">
    <property type="term" value="C:membrane"/>
    <property type="evidence" value="ECO:0007669"/>
    <property type="project" value="UniProtKB-SubCell"/>
</dbReference>
<evidence type="ECO:0000256" key="4">
    <source>
        <dbReference type="ARBA" id="ARBA00022989"/>
    </source>
</evidence>
<dbReference type="InterPro" id="IPR000883">
    <property type="entry name" value="Cyt_C_Oxase_1"/>
</dbReference>
<keyword evidence="4 7" id="KW-1133">Transmembrane helix</keyword>
<sequence>MGATILTLPPAETAALPNDHYLNREHGLKSWLLTQDHKRIAWLYLISLSFFFLVGGFFAGMIRLELLTPQPDLVASDTYNKLFTMHGVIMVFLFLVPSVPATLGNFLVPIMIGARDLAFPRINLLSWYLYLIGGLCTLTAMVNGGVDTGWTFVAPLSTHYLNTNVIMTGVAIFIAGFSSIFTGLNFIVTVHRMRAPGMTWFRLPLFVWANYAASIIMVLATPVLAIAVVLVAIERLLNFGIFDPAKGGDPLLFEHLFWFYSHPAVYIMILPGMGVISEVISTFSRKRIFGYTAVAFSSVSIAVFGFFVWEHHMFIMGVSNYSALIFSLLTMLVAVPSAIKVFNWATTLYKGSITFETPMLYALGFIGLFTIGGLTGVFLGSMGMDVQLTETYFLVAHFHFVMVGGMLMAFLSGLHFWWPKMTGRMYPESASRLAAVTTFLGFILTFMPQFVLGYLGMPRRYHFYPPEFQVLNVLSTAGASVLGVGYLMPVIYFTWSLKYGRIAGSNPWHATGLEWQIPSPPHVENFTEVPVVKQEAYDYEWLAAQEEKAAVTV</sequence>
<feature type="transmembrane region" description="Helical" evidence="7">
    <location>
        <begin position="288"/>
        <end position="309"/>
    </location>
</feature>
<dbReference type="PRINTS" id="PR01165">
    <property type="entry name" value="CYCOXIDASEI"/>
</dbReference>
<keyword evidence="6" id="KW-0249">Electron transport</keyword>
<gene>
    <name evidence="9" type="ORF">FTW19_16575</name>
</gene>
<dbReference type="Proteomes" id="UP000321820">
    <property type="component" value="Chromosome"/>
</dbReference>
<evidence type="ECO:0000256" key="7">
    <source>
        <dbReference type="SAM" id="Phobius"/>
    </source>
</evidence>
<dbReference type="GO" id="GO:0004129">
    <property type="term" value="F:cytochrome-c oxidase activity"/>
    <property type="evidence" value="ECO:0007669"/>
    <property type="project" value="InterPro"/>
</dbReference>
<dbReference type="InterPro" id="IPR036927">
    <property type="entry name" value="Cyt_c_oxase-like_su1_sf"/>
</dbReference>
<keyword evidence="6" id="KW-0813">Transport</keyword>
<dbReference type="AlphaFoldDB" id="A0A5B9EBB4"/>
<keyword evidence="2 6" id="KW-0679">Respiratory chain</keyword>
<proteinExistence type="inferred from homology"/>
<accession>A0A5B9EBB4</accession>
<reference evidence="9 10" key="1">
    <citation type="submission" date="2019-08" db="EMBL/GenBank/DDBJ databases">
        <title>Complete genome sequence of Terriglobus albidus strain ORNL.</title>
        <authorList>
            <person name="Podar M."/>
        </authorList>
    </citation>
    <scope>NUCLEOTIDE SEQUENCE [LARGE SCALE GENOMIC DNA]</scope>
    <source>
        <strain evidence="9 10">ORNL</strain>
    </source>
</reference>
<evidence type="ECO:0000256" key="3">
    <source>
        <dbReference type="ARBA" id="ARBA00022692"/>
    </source>
</evidence>
<feature type="transmembrane region" description="Helical" evidence="7">
    <location>
        <begin position="127"/>
        <end position="146"/>
    </location>
</feature>
<dbReference type="KEGG" id="talb:FTW19_16575"/>
<keyword evidence="5 7" id="KW-0472">Membrane</keyword>
<name>A0A5B9EBB4_9BACT</name>
<evidence type="ECO:0000313" key="9">
    <source>
        <dbReference type="EMBL" id="QEE29468.1"/>
    </source>
</evidence>
<feature type="transmembrane region" description="Helical" evidence="7">
    <location>
        <begin position="41"/>
        <end position="62"/>
    </location>
</feature>
<dbReference type="PANTHER" id="PTHR10422">
    <property type="entry name" value="CYTOCHROME C OXIDASE SUBUNIT 1"/>
    <property type="match status" value="1"/>
</dbReference>
<feature type="transmembrane region" description="Helical" evidence="7">
    <location>
        <begin position="392"/>
        <end position="418"/>
    </location>
</feature>
<keyword evidence="3 6" id="KW-0812">Transmembrane</keyword>
<feature type="transmembrane region" description="Helical" evidence="7">
    <location>
        <begin position="360"/>
        <end position="380"/>
    </location>
</feature>
<keyword evidence="6" id="KW-0479">Metal-binding</keyword>
<dbReference type="EMBL" id="CP042806">
    <property type="protein sequence ID" value="QEE29468.1"/>
    <property type="molecule type" value="Genomic_DNA"/>
</dbReference>
<comment type="similarity">
    <text evidence="6">Belongs to the heme-copper respiratory oxidase family.</text>
</comment>
<feature type="transmembrane region" description="Helical" evidence="7">
    <location>
        <begin position="471"/>
        <end position="495"/>
    </location>
</feature>
<dbReference type="PROSITE" id="PS50855">
    <property type="entry name" value="COX1"/>
    <property type="match status" value="1"/>
</dbReference>
<feature type="transmembrane region" description="Helical" evidence="7">
    <location>
        <begin position="82"/>
        <end position="107"/>
    </location>
</feature>
<protein>
    <submittedName>
        <fullName evidence="9">Cytochrome c oxidase subunit I</fullName>
    </submittedName>
</protein>
<evidence type="ECO:0000256" key="5">
    <source>
        <dbReference type="ARBA" id="ARBA00023136"/>
    </source>
</evidence>
<evidence type="ECO:0000256" key="1">
    <source>
        <dbReference type="ARBA" id="ARBA00004141"/>
    </source>
</evidence>
<dbReference type="GO" id="GO:0015990">
    <property type="term" value="P:electron transport coupled proton transport"/>
    <property type="evidence" value="ECO:0007669"/>
    <property type="project" value="TreeGrafter"/>
</dbReference>
<dbReference type="PROSITE" id="PS00077">
    <property type="entry name" value="COX1_CUB"/>
    <property type="match status" value="1"/>
</dbReference>
<keyword evidence="6" id="KW-0408">Iron</keyword>
<feature type="transmembrane region" description="Helical" evidence="7">
    <location>
        <begin position="211"/>
        <end position="237"/>
    </location>
</feature>
<evidence type="ECO:0000256" key="6">
    <source>
        <dbReference type="RuleBase" id="RU000370"/>
    </source>
</evidence>
<organism evidence="9 10">
    <name type="scientific">Terriglobus albidus</name>
    <dbReference type="NCBI Taxonomy" id="1592106"/>
    <lineage>
        <taxon>Bacteria</taxon>
        <taxon>Pseudomonadati</taxon>
        <taxon>Acidobacteriota</taxon>
        <taxon>Terriglobia</taxon>
        <taxon>Terriglobales</taxon>
        <taxon>Acidobacteriaceae</taxon>
        <taxon>Terriglobus</taxon>
    </lineage>
</organism>
<feature type="transmembrane region" description="Helical" evidence="7">
    <location>
        <begin position="166"/>
        <end position="190"/>
    </location>
</feature>
<feature type="transmembrane region" description="Helical" evidence="7">
    <location>
        <begin position="321"/>
        <end position="339"/>
    </location>
</feature>
<evidence type="ECO:0000259" key="8">
    <source>
        <dbReference type="PROSITE" id="PS50855"/>
    </source>
</evidence>
<dbReference type="RefSeq" id="WP_147648660.1">
    <property type="nucleotide sequence ID" value="NZ_CP042806.1"/>
</dbReference>
<keyword evidence="10" id="KW-1185">Reference proteome</keyword>
<feature type="transmembrane region" description="Helical" evidence="7">
    <location>
        <begin position="257"/>
        <end position="276"/>
    </location>
</feature>